<reference evidence="2" key="1">
    <citation type="submission" date="2013-05" db="EMBL/GenBank/DDBJ databases">
        <authorList>
            <person name="Munsamy V."/>
            <person name="Jalloh C.S."/>
            <person name="Khambule S.L."/>
            <person name="Mkhwanazi S.M."/>
            <person name="Pillay K."/>
            <person name="Wellmann A.L."/>
            <person name="Zikalala T.S."/>
            <person name="Pillay B."/>
            <person name="Larsen M.H."/>
            <person name="Jacobs W.Jr."/>
            <person name="Rubin E.J."/>
            <person name="Kasprowicz V.O."/>
            <person name="Bishai W.R."/>
            <person name="Bowman C.A."/>
            <person name="Russell D.A."/>
            <person name="Jacobs-Sera D."/>
            <person name="Hendrix R.W."/>
            <person name="Hatfull G.F."/>
        </authorList>
    </citation>
    <scope>NUCLEOTIDE SEQUENCE [LARGE SCALE GENOMIC DNA]</scope>
</reference>
<dbReference type="KEGG" id="vg:16836271"/>
<evidence type="ECO:0000313" key="1">
    <source>
        <dbReference type="EMBL" id="AGT20677.1"/>
    </source>
</evidence>
<proteinExistence type="predicted"/>
<dbReference type="RefSeq" id="YP_008530611.1">
    <property type="nucleotide sequence ID" value="NC_022325.1"/>
</dbReference>
<dbReference type="GeneID" id="16836271"/>
<dbReference type="EMBL" id="KF024730">
    <property type="protein sequence ID" value="AGT20677.1"/>
    <property type="molecule type" value="Genomic_DNA"/>
</dbReference>
<accession>S5ZH76</accession>
<organism evidence="1 2">
    <name type="scientific">Mycobacterium phage Dylan</name>
    <dbReference type="NCBI Taxonomy" id="1340831"/>
    <lineage>
        <taxon>Viruses</taxon>
        <taxon>Duplodnaviria</taxon>
        <taxon>Heunggongvirae</taxon>
        <taxon>Uroviricota</taxon>
        <taxon>Caudoviricetes</taxon>
        <taxon>Corndogvirus</taxon>
        <taxon>Corndogvirus firecracker</taxon>
    </lineage>
</organism>
<name>S5ZH76_9CAUD</name>
<protein>
    <submittedName>
        <fullName evidence="1">Uncharacterized protein</fullName>
    </submittedName>
</protein>
<gene>
    <name evidence="1" type="primary">47</name>
    <name evidence="1" type="ORF">PBI_DYLAN_47</name>
</gene>
<evidence type="ECO:0000313" key="2">
    <source>
        <dbReference type="Proteomes" id="UP000015923"/>
    </source>
</evidence>
<sequence>MFGFRTPSAGSVQRRVSRLLSEVVCGCIRLCVLGRRVVIGRNRPAGVPAQDGAFLGLMYGQAVRARVVLNERPVALVGNQGECRRIILRPGAYPPAVVIVPPGVEPIAPSTIAVFRAQVLDV</sequence>
<dbReference type="Proteomes" id="UP000015923">
    <property type="component" value="Segment"/>
</dbReference>